<feature type="transmembrane region" description="Helical" evidence="14">
    <location>
        <begin position="194"/>
        <end position="213"/>
    </location>
</feature>
<dbReference type="InterPro" id="IPR016439">
    <property type="entry name" value="Lag1/Lac1-like"/>
</dbReference>
<evidence type="ECO:0000256" key="5">
    <source>
        <dbReference type="ARBA" id="ARBA00022692"/>
    </source>
</evidence>
<evidence type="ECO:0000256" key="1">
    <source>
        <dbReference type="ARBA" id="ARBA00004477"/>
    </source>
</evidence>
<dbReference type="GeneID" id="106079942"/>
<organism evidence="17 18">
    <name type="scientific">Biomphalaria glabrata</name>
    <name type="common">Bloodfluke planorb</name>
    <name type="synonym">Freshwater snail</name>
    <dbReference type="NCBI Taxonomy" id="6526"/>
    <lineage>
        <taxon>Eukaryota</taxon>
        <taxon>Metazoa</taxon>
        <taxon>Spiralia</taxon>
        <taxon>Lophotrochozoa</taxon>
        <taxon>Mollusca</taxon>
        <taxon>Gastropoda</taxon>
        <taxon>Heterobranchia</taxon>
        <taxon>Euthyneura</taxon>
        <taxon>Panpulmonata</taxon>
        <taxon>Hygrophila</taxon>
        <taxon>Lymnaeoidea</taxon>
        <taxon>Planorbidae</taxon>
        <taxon>Biomphalaria</taxon>
    </lineage>
</organism>
<dbReference type="PROSITE" id="PS50922">
    <property type="entry name" value="TLC"/>
    <property type="match status" value="1"/>
</dbReference>
<evidence type="ECO:0000313" key="17">
    <source>
        <dbReference type="Proteomes" id="UP001165740"/>
    </source>
</evidence>
<evidence type="ECO:0000256" key="11">
    <source>
        <dbReference type="PROSITE-ProRule" id="PRU00108"/>
    </source>
</evidence>
<comment type="pathway">
    <text evidence="2">Lipid metabolism; sphingolipid metabolism.</text>
</comment>
<dbReference type="InterPro" id="IPR006634">
    <property type="entry name" value="TLC-dom"/>
</dbReference>
<evidence type="ECO:0000256" key="10">
    <source>
        <dbReference type="ARBA" id="ARBA00049036"/>
    </source>
</evidence>
<evidence type="ECO:0000256" key="3">
    <source>
        <dbReference type="ARBA" id="ARBA00004991"/>
    </source>
</evidence>
<keyword evidence="11" id="KW-0238">DNA-binding</keyword>
<keyword evidence="7 14" id="KW-1133">Transmembrane helix</keyword>
<keyword evidence="6" id="KW-0256">Endoplasmic reticulum</keyword>
<feature type="transmembrane region" description="Helical" evidence="14">
    <location>
        <begin position="155"/>
        <end position="174"/>
    </location>
</feature>
<feature type="transmembrane region" description="Helical" evidence="14">
    <location>
        <begin position="323"/>
        <end position="346"/>
    </location>
</feature>
<feature type="transmembrane region" description="Helical" evidence="14">
    <location>
        <begin position="40"/>
        <end position="60"/>
    </location>
</feature>
<protein>
    <submittedName>
        <fullName evidence="18">Ceramide synthase 2-like isoform X1</fullName>
    </submittedName>
</protein>
<feature type="DNA-binding region" description="Homeobox" evidence="11">
    <location>
        <begin position="119"/>
        <end position="143"/>
    </location>
</feature>
<feature type="transmembrane region" description="Helical" evidence="14">
    <location>
        <begin position="278"/>
        <end position="299"/>
    </location>
</feature>
<keyword evidence="11" id="KW-0371">Homeobox</keyword>
<dbReference type="GO" id="GO:0050291">
    <property type="term" value="F:sphingosine N-acyltransferase activity"/>
    <property type="evidence" value="ECO:0007669"/>
    <property type="project" value="InterPro"/>
</dbReference>
<dbReference type="Proteomes" id="UP001165740">
    <property type="component" value="Chromosome 1"/>
</dbReference>
<dbReference type="RefSeq" id="XP_055899418.1">
    <property type="nucleotide sequence ID" value="XM_056043443.1"/>
</dbReference>
<dbReference type="GO" id="GO:0005634">
    <property type="term" value="C:nucleus"/>
    <property type="evidence" value="ECO:0007669"/>
    <property type="project" value="UniProtKB-SubCell"/>
</dbReference>
<dbReference type="OMA" id="SISAWIW"/>
<dbReference type="FunFam" id="1.10.10.60:FF:000020">
    <property type="entry name" value="Ceramide synthase 5"/>
    <property type="match status" value="1"/>
</dbReference>
<reference evidence="18" key="1">
    <citation type="submission" date="2025-08" db="UniProtKB">
        <authorList>
            <consortium name="RefSeq"/>
        </authorList>
    </citation>
    <scope>IDENTIFICATION</scope>
</reference>
<dbReference type="SMART" id="SM00724">
    <property type="entry name" value="TLC"/>
    <property type="match status" value="1"/>
</dbReference>
<evidence type="ECO:0000259" key="15">
    <source>
        <dbReference type="PROSITE" id="PS50071"/>
    </source>
</evidence>
<dbReference type="GO" id="GO:0046513">
    <property type="term" value="P:ceramide biosynthetic process"/>
    <property type="evidence" value="ECO:0007669"/>
    <property type="project" value="InterPro"/>
</dbReference>
<evidence type="ECO:0000256" key="2">
    <source>
        <dbReference type="ARBA" id="ARBA00004760"/>
    </source>
</evidence>
<dbReference type="CDD" id="cd00086">
    <property type="entry name" value="homeodomain"/>
    <property type="match status" value="1"/>
</dbReference>
<keyword evidence="9 12" id="KW-0472">Membrane</keyword>
<dbReference type="Gene3D" id="1.10.10.60">
    <property type="entry name" value="Homeodomain-like"/>
    <property type="match status" value="1"/>
</dbReference>
<proteinExistence type="predicted"/>
<dbReference type="PANTHER" id="PTHR12560:SF0">
    <property type="entry name" value="LD18904P"/>
    <property type="match status" value="1"/>
</dbReference>
<dbReference type="InterPro" id="IPR001356">
    <property type="entry name" value="HD"/>
</dbReference>
<evidence type="ECO:0000259" key="16">
    <source>
        <dbReference type="PROSITE" id="PS50922"/>
    </source>
</evidence>
<keyword evidence="11" id="KW-0539">Nucleus</keyword>
<feature type="domain" description="TLC" evidence="16">
    <location>
        <begin position="145"/>
        <end position="351"/>
    </location>
</feature>
<dbReference type="Pfam" id="PF03798">
    <property type="entry name" value="TRAM_LAG1_CLN8"/>
    <property type="match status" value="1"/>
</dbReference>
<name>A0A9W3BJ10_BIOGL</name>
<accession>A0A9W3BJ10</accession>
<dbReference type="PANTHER" id="PTHR12560">
    <property type="entry name" value="LONGEVITY ASSURANCE FACTOR 1 LAG1"/>
    <property type="match status" value="1"/>
</dbReference>
<gene>
    <name evidence="18" type="primary">LOC106079942</name>
</gene>
<evidence type="ECO:0000256" key="8">
    <source>
        <dbReference type="ARBA" id="ARBA00023098"/>
    </source>
</evidence>
<comment type="subcellular location">
    <subcellularLocation>
        <location evidence="1">Endoplasmic reticulum membrane</location>
        <topology evidence="1">Multi-pass membrane protein</topology>
    </subcellularLocation>
    <subcellularLocation>
        <location evidence="11">Nucleus</location>
    </subcellularLocation>
</comment>
<feature type="domain" description="Homeobox" evidence="15">
    <location>
        <begin position="117"/>
        <end position="142"/>
    </location>
</feature>
<feature type="region of interest" description="Disordered" evidence="13">
    <location>
        <begin position="357"/>
        <end position="386"/>
    </location>
</feature>
<evidence type="ECO:0000256" key="14">
    <source>
        <dbReference type="SAM" id="Phobius"/>
    </source>
</evidence>
<keyword evidence="5 12" id="KW-0812">Transmembrane</keyword>
<dbReference type="PROSITE" id="PS50071">
    <property type="entry name" value="HOMEOBOX_2"/>
    <property type="match status" value="1"/>
</dbReference>
<sequence length="402" mass="47348">MADIWNTVYEFVWSEQFWLAGNYTWDVLKNTDNGIYHPQIADLLTSVYLSIVVYTIRILFERYIFGPIGHSFGLKAIVKKAAPVPILENAFKQKKSPSNEILQHPHGISNHRLISSLAKQTDMTVRQVERWFRIRRNQERTPVFKKFCESSWRGLFYFFIFWYGVYLHLDKVWFYETMQAWAGWPHHHITNDVYWYYMIEAAFYISLLFSLFTDNKRKDFTEMVIHHVATLLLMFMSWTNNFVRIGTLVLLVHDAVDFWMESAKVAKYLGYDKLCERLFFIFMVVWVLTRMILFPFRIIRSTMFEAPTGIGIPTVGWCTMWSVYNFLLCILQVLHIIWFYYICLIAKDAFRGQMEKDSRSSSESASDSGGDILESKENRIDPIKAPTQSLNGVVSAKVKKMS</sequence>
<evidence type="ECO:0000256" key="6">
    <source>
        <dbReference type="ARBA" id="ARBA00022824"/>
    </source>
</evidence>
<evidence type="ECO:0000256" key="9">
    <source>
        <dbReference type="ARBA" id="ARBA00023136"/>
    </source>
</evidence>
<feature type="compositionally biased region" description="Basic and acidic residues" evidence="13">
    <location>
        <begin position="373"/>
        <end position="382"/>
    </location>
</feature>
<comment type="pathway">
    <text evidence="3">Sphingolipid metabolism.</text>
</comment>
<dbReference type="PIRSF" id="PIRSF005225">
    <property type="entry name" value="LAG1_LAC1"/>
    <property type="match status" value="1"/>
</dbReference>
<dbReference type="SUPFAM" id="SSF46689">
    <property type="entry name" value="Homeodomain-like"/>
    <property type="match status" value="1"/>
</dbReference>
<keyword evidence="17" id="KW-1185">Reference proteome</keyword>
<evidence type="ECO:0000256" key="13">
    <source>
        <dbReference type="SAM" id="MobiDB-lite"/>
    </source>
</evidence>
<keyword evidence="4" id="KW-0808">Transferase</keyword>
<dbReference type="InterPro" id="IPR009057">
    <property type="entry name" value="Homeodomain-like_sf"/>
</dbReference>
<comment type="catalytic activity">
    <reaction evidence="10">
        <text>sphinganine + octadecanoyl-CoA = N-(octadecanoyl)-sphinganine + CoA + H(+)</text>
        <dbReference type="Rhea" id="RHEA:36547"/>
        <dbReference type="ChEBI" id="CHEBI:15378"/>
        <dbReference type="ChEBI" id="CHEBI:57287"/>
        <dbReference type="ChEBI" id="CHEBI:57394"/>
        <dbReference type="ChEBI" id="CHEBI:57817"/>
        <dbReference type="ChEBI" id="CHEBI:67033"/>
    </reaction>
    <physiologicalReaction direction="left-to-right" evidence="10">
        <dbReference type="Rhea" id="RHEA:36548"/>
    </physiologicalReaction>
</comment>
<evidence type="ECO:0000256" key="4">
    <source>
        <dbReference type="ARBA" id="ARBA00022679"/>
    </source>
</evidence>
<evidence type="ECO:0000313" key="18">
    <source>
        <dbReference type="RefSeq" id="XP_055899418.1"/>
    </source>
</evidence>
<dbReference type="AlphaFoldDB" id="A0A9W3BJ10"/>
<dbReference type="OrthoDB" id="537032at2759"/>
<keyword evidence="8" id="KW-0443">Lipid metabolism</keyword>
<evidence type="ECO:0000256" key="12">
    <source>
        <dbReference type="PROSITE-ProRule" id="PRU00205"/>
    </source>
</evidence>
<dbReference type="GO" id="GO:0003677">
    <property type="term" value="F:DNA binding"/>
    <property type="evidence" value="ECO:0007669"/>
    <property type="project" value="UniProtKB-UniRule"/>
</dbReference>
<dbReference type="GO" id="GO:0005789">
    <property type="term" value="C:endoplasmic reticulum membrane"/>
    <property type="evidence" value="ECO:0007669"/>
    <property type="project" value="UniProtKB-SubCell"/>
</dbReference>
<evidence type="ECO:0000256" key="7">
    <source>
        <dbReference type="ARBA" id="ARBA00022989"/>
    </source>
</evidence>